<evidence type="ECO:0000313" key="1">
    <source>
        <dbReference type="EMBL" id="KAB0681327.1"/>
    </source>
</evidence>
<gene>
    <name evidence="1" type="ORF">F6X38_05420</name>
</gene>
<accession>A0A7V7PRI5</accession>
<comment type="caution">
    <text evidence="1">The sequence shown here is derived from an EMBL/GenBank/DDBJ whole genome shotgun (WGS) entry which is preliminary data.</text>
</comment>
<evidence type="ECO:0000313" key="2">
    <source>
        <dbReference type="Proteomes" id="UP000432089"/>
    </source>
</evidence>
<dbReference type="RefSeq" id="WP_150968566.1">
    <property type="nucleotide sequence ID" value="NZ_VZDO01000003.1"/>
</dbReference>
<proteinExistence type="predicted"/>
<organism evidence="1 2">
    <name type="scientific">Plantimonas leprariae</name>
    <dbReference type="NCBI Taxonomy" id="2615207"/>
    <lineage>
        <taxon>Bacteria</taxon>
        <taxon>Pseudomonadati</taxon>
        <taxon>Pseudomonadota</taxon>
        <taxon>Alphaproteobacteria</taxon>
        <taxon>Hyphomicrobiales</taxon>
        <taxon>Aurantimonadaceae</taxon>
        <taxon>Plantimonas</taxon>
    </lineage>
</organism>
<protein>
    <submittedName>
        <fullName evidence="1">Uncharacterized protein</fullName>
    </submittedName>
</protein>
<dbReference type="Proteomes" id="UP000432089">
    <property type="component" value="Unassembled WGS sequence"/>
</dbReference>
<dbReference type="EMBL" id="VZDO01000003">
    <property type="protein sequence ID" value="KAB0681327.1"/>
    <property type="molecule type" value="Genomic_DNA"/>
</dbReference>
<sequence>MGLFSLFSRKSKASTGSPPTSAVERWKDDVYALFASAYGLEKEDVEEFVDEAVQQGQTKRKHRIETANARFLRGIGFRDVGGRNQTWLDEDGRELVLHDVRLDELTFRIKNQRGGRSRIKLDPVGQMVEYLPG</sequence>
<reference evidence="1 2" key="1">
    <citation type="submission" date="2019-09" db="EMBL/GenBank/DDBJ databases">
        <title>YIM 132180 draft genome.</title>
        <authorList>
            <person name="Zhang K."/>
        </authorList>
    </citation>
    <scope>NUCLEOTIDE SEQUENCE [LARGE SCALE GENOMIC DNA]</scope>
    <source>
        <strain evidence="1 2">YIM 132180</strain>
    </source>
</reference>
<name>A0A7V7PRI5_9HYPH</name>
<keyword evidence="2" id="KW-1185">Reference proteome</keyword>
<dbReference type="AlphaFoldDB" id="A0A7V7PRI5"/>